<dbReference type="PROSITE" id="PS00012">
    <property type="entry name" value="PHOSPHOPANTETHEINE"/>
    <property type="match status" value="1"/>
</dbReference>
<evidence type="ECO:0000256" key="3">
    <source>
        <dbReference type="ARBA" id="ARBA00022598"/>
    </source>
</evidence>
<dbReference type="InterPro" id="IPR009081">
    <property type="entry name" value="PP-bd_ACP"/>
</dbReference>
<keyword evidence="1" id="KW-0596">Phosphopantetheine</keyword>
<dbReference type="NCBIfam" id="TIGR01733">
    <property type="entry name" value="AA-adenyl-dom"/>
    <property type="match status" value="1"/>
</dbReference>
<dbReference type="Gene3D" id="2.30.38.10">
    <property type="entry name" value="Luciferase, Domain 3"/>
    <property type="match status" value="1"/>
</dbReference>
<evidence type="ECO:0000256" key="2">
    <source>
        <dbReference type="ARBA" id="ARBA00022553"/>
    </source>
</evidence>
<feature type="domain" description="Carrier" evidence="5">
    <location>
        <begin position="602"/>
        <end position="678"/>
    </location>
</feature>
<keyword evidence="3" id="KW-0436">Ligase</keyword>
<protein>
    <recommendedName>
        <fullName evidence="5">Carrier domain-containing protein</fullName>
    </recommendedName>
</protein>
<dbReference type="CDD" id="cd05918">
    <property type="entry name" value="A_NRPS_SidN3_like"/>
    <property type="match status" value="1"/>
</dbReference>
<name>A0ABR4GT40_9EURO</name>
<dbReference type="InterPro" id="IPR006162">
    <property type="entry name" value="Ppantetheine_attach_site"/>
</dbReference>
<organism evidence="6 7">
    <name type="scientific">Aspergillus granulosus</name>
    <dbReference type="NCBI Taxonomy" id="176169"/>
    <lineage>
        <taxon>Eukaryota</taxon>
        <taxon>Fungi</taxon>
        <taxon>Dikarya</taxon>
        <taxon>Ascomycota</taxon>
        <taxon>Pezizomycotina</taxon>
        <taxon>Eurotiomycetes</taxon>
        <taxon>Eurotiomycetidae</taxon>
        <taxon>Eurotiales</taxon>
        <taxon>Aspergillaceae</taxon>
        <taxon>Aspergillus</taxon>
        <taxon>Aspergillus subgen. Nidulantes</taxon>
    </lineage>
</organism>
<dbReference type="Pfam" id="PF00501">
    <property type="entry name" value="AMP-binding"/>
    <property type="match status" value="1"/>
</dbReference>
<evidence type="ECO:0000256" key="1">
    <source>
        <dbReference type="ARBA" id="ARBA00022450"/>
    </source>
</evidence>
<dbReference type="SUPFAM" id="SSF52777">
    <property type="entry name" value="CoA-dependent acyltransferases"/>
    <property type="match status" value="2"/>
</dbReference>
<dbReference type="Gene3D" id="3.40.50.980">
    <property type="match status" value="2"/>
</dbReference>
<dbReference type="SUPFAM" id="SSF47336">
    <property type="entry name" value="ACP-like"/>
    <property type="match status" value="1"/>
</dbReference>
<evidence type="ECO:0000313" key="7">
    <source>
        <dbReference type="Proteomes" id="UP001610334"/>
    </source>
</evidence>
<dbReference type="PANTHER" id="PTHR45527">
    <property type="entry name" value="NONRIBOSOMAL PEPTIDE SYNTHETASE"/>
    <property type="match status" value="1"/>
</dbReference>
<gene>
    <name evidence="6" type="ORF">BJX63DRAFT_438242</name>
</gene>
<dbReference type="PROSITE" id="PS00455">
    <property type="entry name" value="AMP_BINDING"/>
    <property type="match status" value="1"/>
</dbReference>
<dbReference type="InterPro" id="IPR023213">
    <property type="entry name" value="CAT-like_dom_sf"/>
</dbReference>
<dbReference type="Pfam" id="PF00668">
    <property type="entry name" value="Condensation"/>
    <property type="match status" value="1"/>
</dbReference>
<dbReference type="InterPro" id="IPR000873">
    <property type="entry name" value="AMP-dep_synth/lig_dom"/>
</dbReference>
<evidence type="ECO:0000313" key="6">
    <source>
        <dbReference type="EMBL" id="KAL2802051.1"/>
    </source>
</evidence>
<dbReference type="Gene3D" id="3.30.559.10">
    <property type="entry name" value="Chloramphenicol acetyltransferase-like domain"/>
    <property type="match status" value="1"/>
</dbReference>
<dbReference type="InterPro" id="IPR020845">
    <property type="entry name" value="AMP-binding_CS"/>
</dbReference>
<dbReference type="Gene3D" id="3.30.300.30">
    <property type="match status" value="1"/>
</dbReference>
<dbReference type="Proteomes" id="UP001610334">
    <property type="component" value="Unassembled WGS sequence"/>
</dbReference>
<dbReference type="InterPro" id="IPR036736">
    <property type="entry name" value="ACP-like_sf"/>
</dbReference>
<proteinExistence type="inferred from homology"/>
<dbReference type="PROSITE" id="PS50075">
    <property type="entry name" value="CARRIER"/>
    <property type="match status" value="1"/>
</dbReference>
<reference evidence="6 7" key="1">
    <citation type="submission" date="2024-07" db="EMBL/GenBank/DDBJ databases">
        <title>Section-level genome sequencing and comparative genomics of Aspergillus sections Usti and Cavernicolus.</title>
        <authorList>
            <consortium name="Lawrence Berkeley National Laboratory"/>
            <person name="Nybo J.L."/>
            <person name="Vesth T.C."/>
            <person name="Theobald S."/>
            <person name="Frisvad J.C."/>
            <person name="Larsen T.O."/>
            <person name="Kjaerboelling I."/>
            <person name="Rothschild-Mancinelli K."/>
            <person name="Lyhne E.K."/>
            <person name="Kogle M.E."/>
            <person name="Barry K."/>
            <person name="Clum A."/>
            <person name="Na H."/>
            <person name="Ledsgaard L."/>
            <person name="Lin J."/>
            <person name="Lipzen A."/>
            <person name="Kuo A."/>
            <person name="Riley R."/>
            <person name="Mondo S."/>
            <person name="Labutti K."/>
            <person name="Haridas S."/>
            <person name="Pangalinan J."/>
            <person name="Salamov A.A."/>
            <person name="Simmons B.A."/>
            <person name="Magnuson J.K."/>
            <person name="Chen J."/>
            <person name="Drula E."/>
            <person name="Henrissat B."/>
            <person name="Wiebenga A."/>
            <person name="Lubbers R.J."/>
            <person name="Gomes A.C."/>
            <person name="Makela M.R."/>
            <person name="Stajich J."/>
            <person name="Grigoriev I.V."/>
            <person name="Mortensen U.H."/>
            <person name="De Vries R.P."/>
            <person name="Baker S.E."/>
            <person name="Andersen M.R."/>
        </authorList>
    </citation>
    <scope>NUCLEOTIDE SEQUENCE [LARGE SCALE GENOMIC DNA]</scope>
    <source>
        <strain evidence="6 7">CBS 588.65</strain>
    </source>
</reference>
<accession>A0ABR4GT40</accession>
<keyword evidence="7" id="KW-1185">Reference proteome</keyword>
<comment type="caution">
    <text evidence="6">The sequence shown here is derived from an EMBL/GenBank/DDBJ whole genome shotgun (WGS) entry which is preliminary data.</text>
</comment>
<comment type="similarity">
    <text evidence="4">Belongs to the NRP synthetase family.</text>
</comment>
<dbReference type="Gene3D" id="3.30.559.30">
    <property type="entry name" value="Nonribosomal peptide synthetase, condensation domain"/>
    <property type="match status" value="1"/>
</dbReference>
<evidence type="ECO:0000259" key="5">
    <source>
        <dbReference type="PROSITE" id="PS50075"/>
    </source>
</evidence>
<sequence>MLLRYSTSTISPQQASRLANTVAQAIRCVLKNPNQILSDVDLISTQELRDISHWNSRDLPAVYSNSITEIITAKSLSRPGAQAIYSSDRVLSYYDINMLSSRLAVYLRELGVGTNVMVPLCFEKSIWAVVATLAVLKAGAASVPLDASHPLPRLKQIIRQVNATVVITSTRHLKMLEGASERVITVSESLIMQLSNRNEVADAHVLPHHLAYVLFTSGSTGSPKGCIINHQALAAAANQGEALQISADSRVLQFASPSFGVSLIEIFCTLSAGGTICIPSEDERINDLTGAINRMMVNWALLTPSLINSIESSSVPRLETLVVAGEPSNKEILENWIQKVHLIHAYGLTEWVGICTVQHMTIPTANPRCIGKSPNANLWLVNPDNHNILAPIGALAELLIEGSCLAQGYLNDAQRTAASFVAMPSWLPHFQPGKARRLYKTGDLVRYNHDGTINFITRKDTQVKIRGQRIELGEVEYHVCRHFCGATKIIADMITPRNSETPFLTAFVFSGKKTSEQLNNQPDMNSILASPNETFKSNSATARAITREYLPDYMVPQVTLPLKYIPVTVTGKVDRHTLRRIAGALSYEDLISYSQIQSENVSPRSSIEHLLHQSFARVLNLKPESFGVNDSFFLLGGDSIKAMQLANRFRCDGLYLSVPDIFRDKTVANLSFHASITPAMTANNFPSPDVPRISLESILQLKTGAMGITQKDIETVYPCSPVQNGMLLSQARESQYYRMHFVWEITATGNCTRVDSHKLQDVWHQLIYRHPMLRTVFLHDSASAHHFIQVVLHEGVGKASVVQCDNDFAFNANESRQQTDLRSKASLPKVKIRETSSGRVLCALDISHVQVDATSLEILKRDLVLAYDNKLPLPTGKNYGEYSNYVASLPKRLVLDYWIDYLAGCHPCHFPPLKEHLTKFHQSAEARSAEMALKNVTELRAFCSAKGLTMSNILQVAWGLVLQVYTGSDTVCFGYLNSSRDVPIDGIEDVVGPVINMLICRIDFTKIATRLQLVRKTQSDFVQALPWQCFLLSDLFHAMSLSGSTMFNTCMTIPPEEPVSQTSDQNSIKIKEIVQSFQDEVSYSRGV</sequence>
<dbReference type="InterPro" id="IPR001242">
    <property type="entry name" value="Condensation_dom"/>
</dbReference>
<dbReference type="Gene3D" id="1.10.1200.10">
    <property type="entry name" value="ACP-like"/>
    <property type="match status" value="1"/>
</dbReference>
<dbReference type="Pfam" id="PF00550">
    <property type="entry name" value="PP-binding"/>
    <property type="match status" value="1"/>
</dbReference>
<dbReference type="InterPro" id="IPR010071">
    <property type="entry name" value="AA_adenyl_dom"/>
</dbReference>
<dbReference type="PANTHER" id="PTHR45527:SF16">
    <property type="entry name" value="NONRIBOSOMAL PEPTIDE SYNTHASE ATNA-RELATED"/>
    <property type="match status" value="1"/>
</dbReference>
<dbReference type="InterPro" id="IPR045851">
    <property type="entry name" value="AMP-bd_C_sf"/>
</dbReference>
<evidence type="ECO:0000256" key="4">
    <source>
        <dbReference type="ARBA" id="ARBA00029454"/>
    </source>
</evidence>
<dbReference type="SUPFAM" id="SSF56801">
    <property type="entry name" value="Acetyl-CoA synthetase-like"/>
    <property type="match status" value="1"/>
</dbReference>
<keyword evidence="2" id="KW-0597">Phosphoprotein</keyword>
<dbReference type="CDD" id="cd19542">
    <property type="entry name" value="CT_NRPS-like"/>
    <property type="match status" value="1"/>
</dbReference>
<dbReference type="EMBL" id="JBFXLT010000213">
    <property type="protein sequence ID" value="KAL2802051.1"/>
    <property type="molecule type" value="Genomic_DNA"/>
</dbReference>